<evidence type="ECO:0000313" key="6">
    <source>
        <dbReference type="EMBL" id="MBB3052887.1"/>
    </source>
</evidence>
<dbReference type="Pfam" id="PF00392">
    <property type="entry name" value="GntR"/>
    <property type="match status" value="1"/>
</dbReference>
<dbReference type="InterPro" id="IPR036390">
    <property type="entry name" value="WH_DNA-bd_sf"/>
</dbReference>
<dbReference type="Proteomes" id="UP000550714">
    <property type="component" value="Unassembled WGS sequence"/>
</dbReference>
<evidence type="ECO:0000259" key="5">
    <source>
        <dbReference type="PROSITE" id="PS50949"/>
    </source>
</evidence>
<dbReference type="Pfam" id="PF07729">
    <property type="entry name" value="FCD"/>
    <property type="match status" value="1"/>
</dbReference>
<feature type="region of interest" description="Disordered" evidence="4">
    <location>
        <begin position="1"/>
        <end position="37"/>
    </location>
</feature>
<evidence type="ECO:0000256" key="3">
    <source>
        <dbReference type="ARBA" id="ARBA00023163"/>
    </source>
</evidence>
<proteinExistence type="predicted"/>
<comment type="caution">
    <text evidence="6">The sequence shown here is derived from an EMBL/GenBank/DDBJ whole genome shotgun (WGS) entry which is preliminary data.</text>
</comment>
<organism evidence="6 7">
    <name type="scientific">Prauserella isguenensis</name>
    <dbReference type="NCBI Taxonomy" id="1470180"/>
    <lineage>
        <taxon>Bacteria</taxon>
        <taxon>Bacillati</taxon>
        <taxon>Actinomycetota</taxon>
        <taxon>Actinomycetes</taxon>
        <taxon>Pseudonocardiales</taxon>
        <taxon>Pseudonocardiaceae</taxon>
        <taxon>Prauserella</taxon>
    </lineage>
</organism>
<dbReference type="Gene3D" id="1.20.120.530">
    <property type="entry name" value="GntR ligand-binding domain-like"/>
    <property type="match status" value="1"/>
</dbReference>
<accession>A0A839S8D6</accession>
<keyword evidence="7" id="KW-1185">Reference proteome</keyword>
<dbReference type="SMART" id="SM00895">
    <property type="entry name" value="FCD"/>
    <property type="match status" value="1"/>
</dbReference>
<dbReference type="PANTHER" id="PTHR43537:SF24">
    <property type="entry name" value="GLUCONATE OPERON TRANSCRIPTIONAL REPRESSOR"/>
    <property type="match status" value="1"/>
</dbReference>
<dbReference type="EMBL" id="JACHWU010000005">
    <property type="protein sequence ID" value="MBB3052887.1"/>
    <property type="molecule type" value="Genomic_DNA"/>
</dbReference>
<dbReference type="SUPFAM" id="SSF46785">
    <property type="entry name" value="Winged helix' DNA-binding domain"/>
    <property type="match status" value="1"/>
</dbReference>
<name>A0A839S8D6_9PSEU</name>
<keyword evidence="1" id="KW-0805">Transcription regulation</keyword>
<gene>
    <name evidence="6" type="ORF">FHS23_003928</name>
</gene>
<dbReference type="RefSeq" id="WP_183657917.1">
    <property type="nucleotide sequence ID" value="NZ_JACHWU010000005.1"/>
</dbReference>
<evidence type="ECO:0000313" key="7">
    <source>
        <dbReference type="Proteomes" id="UP000550714"/>
    </source>
</evidence>
<dbReference type="Gene3D" id="1.10.10.10">
    <property type="entry name" value="Winged helix-like DNA-binding domain superfamily/Winged helix DNA-binding domain"/>
    <property type="match status" value="1"/>
</dbReference>
<evidence type="ECO:0000256" key="4">
    <source>
        <dbReference type="SAM" id="MobiDB-lite"/>
    </source>
</evidence>
<reference evidence="6 7" key="1">
    <citation type="submission" date="2020-08" db="EMBL/GenBank/DDBJ databases">
        <title>Genomic Encyclopedia of Type Strains, Phase III (KMG-III): the genomes of soil and plant-associated and newly described type strains.</title>
        <authorList>
            <person name="Whitman W."/>
        </authorList>
    </citation>
    <scope>NUCLEOTIDE SEQUENCE [LARGE SCALE GENOMIC DNA]</scope>
    <source>
        <strain evidence="6 7">CECT 8577</strain>
    </source>
</reference>
<dbReference type="PANTHER" id="PTHR43537">
    <property type="entry name" value="TRANSCRIPTIONAL REGULATOR, GNTR FAMILY"/>
    <property type="match status" value="1"/>
</dbReference>
<dbReference type="GO" id="GO:0003677">
    <property type="term" value="F:DNA binding"/>
    <property type="evidence" value="ECO:0007669"/>
    <property type="project" value="UniProtKB-KW"/>
</dbReference>
<feature type="domain" description="HTH gntR-type" evidence="5">
    <location>
        <begin position="33"/>
        <end position="100"/>
    </location>
</feature>
<dbReference type="InterPro" id="IPR036388">
    <property type="entry name" value="WH-like_DNA-bd_sf"/>
</dbReference>
<feature type="compositionally biased region" description="Polar residues" evidence="4">
    <location>
        <begin position="15"/>
        <end position="25"/>
    </location>
</feature>
<evidence type="ECO:0000256" key="1">
    <source>
        <dbReference type="ARBA" id="ARBA00023015"/>
    </source>
</evidence>
<evidence type="ECO:0000256" key="2">
    <source>
        <dbReference type="ARBA" id="ARBA00023125"/>
    </source>
</evidence>
<keyword evidence="2 6" id="KW-0238">DNA-binding</keyword>
<dbReference type="InterPro" id="IPR008920">
    <property type="entry name" value="TF_FadR/GntR_C"/>
</dbReference>
<keyword evidence="3" id="KW-0804">Transcription</keyword>
<protein>
    <submittedName>
        <fullName evidence="6">DNA-binding GntR family transcriptional regulator</fullName>
    </submittedName>
</protein>
<dbReference type="InterPro" id="IPR011711">
    <property type="entry name" value="GntR_C"/>
</dbReference>
<dbReference type="AlphaFoldDB" id="A0A839S8D6"/>
<dbReference type="SMART" id="SM00345">
    <property type="entry name" value="HTH_GNTR"/>
    <property type="match status" value="1"/>
</dbReference>
<sequence length="241" mass="26404">MSTSDPSHPPVPTRTPRTSATGQEPTTPPTDRRPAGERVYDWVKERILDGRLPGGELLSEGDAATALNLSRTPVREAFLRLEVEGLLRLYPKRGALVVPVSPDEVGEVTEARILLESHAAERVIDRGDAADVAARMRTVLDRQRELEVPAEKARFSALDREFHATLVDAAGNSLISHFYSGLHDRQVRMAASALSRVPDRHREILTEHDTLCTLLERGDAAGFRTTLTAHISGTHGALLDS</sequence>
<dbReference type="InterPro" id="IPR000524">
    <property type="entry name" value="Tscrpt_reg_HTH_GntR"/>
</dbReference>
<dbReference type="GO" id="GO:0003700">
    <property type="term" value="F:DNA-binding transcription factor activity"/>
    <property type="evidence" value="ECO:0007669"/>
    <property type="project" value="InterPro"/>
</dbReference>
<dbReference type="PROSITE" id="PS50949">
    <property type="entry name" value="HTH_GNTR"/>
    <property type="match status" value="1"/>
</dbReference>
<dbReference type="SUPFAM" id="SSF48008">
    <property type="entry name" value="GntR ligand-binding domain-like"/>
    <property type="match status" value="1"/>
</dbReference>
<dbReference type="CDD" id="cd07377">
    <property type="entry name" value="WHTH_GntR"/>
    <property type="match status" value="1"/>
</dbReference>